<dbReference type="KEGG" id="ppsc:EHS13_24495"/>
<proteinExistence type="predicted"/>
<keyword evidence="2" id="KW-1185">Reference proteome</keyword>
<dbReference type="AlphaFoldDB" id="A0A6B8RQ49"/>
<evidence type="ECO:0000313" key="2">
    <source>
        <dbReference type="Proteomes" id="UP000426246"/>
    </source>
</evidence>
<accession>A0A6B8RQ49</accession>
<dbReference type="OrthoDB" id="2376696at2"/>
<sequence>MNSPSKVYETFVGPFDPCPPIRCKSYVTPPHLYMNYQPMCLPQFTPKEALMKGTLWPALFSSYERRN</sequence>
<dbReference type="InterPro" id="IPR020256">
    <property type="entry name" value="Spore_coat_CotJA"/>
</dbReference>
<evidence type="ECO:0000313" key="1">
    <source>
        <dbReference type="EMBL" id="QGQ97822.1"/>
    </source>
</evidence>
<gene>
    <name evidence="1" type="ORF">EHS13_24495</name>
</gene>
<dbReference type="RefSeq" id="WP_155702923.1">
    <property type="nucleotide sequence ID" value="NZ_CP034235.1"/>
</dbReference>
<dbReference type="Pfam" id="PF11007">
    <property type="entry name" value="CotJA"/>
    <property type="match status" value="1"/>
</dbReference>
<reference evidence="2" key="1">
    <citation type="submission" date="2018-11" db="EMBL/GenBank/DDBJ databases">
        <title>Complete genome sequence of Paenibacillus sp. ML311-T8.</title>
        <authorList>
            <person name="Nam Y.-D."/>
            <person name="Kang J."/>
            <person name="Chung W.-H."/>
            <person name="Park Y.S."/>
        </authorList>
    </citation>
    <scope>NUCLEOTIDE SEQUENCE [LARGE SCALE GENOMIC DNA]</scope>
    <source>
        <strain evidence="2">ML311-T8</strain>
    </source>
</reference>
<name>A0A6B8RQ49_9BACL</name>
<dbReference type="EMBL" id="CP034235">
    <property type="protein sequence ID" value="QGQ97822.1"/>
    <property type="molecule type" value="Genomic_DNA"/>
</dbReference>
<organism evidence="1 2">
    <name type="scientific">Paenibacillus psychroresistens</name>
    <dbReference type="NCBI Taxonomy" id="1778678"/>
    <lineage>
        <taxon>Bacteria</taxon>
        <taxon>Bacillati</taxon>
        <taxon>Bacillota</taxon>
        <taxon>Bacilli</taxon>
        <taxon>Bacillales</taxon>
        <taxon>Paenibacillaceae</taxon>
        <taxon>Paenibacillus</taxon>
    </lineage>
</organism>
<protein>
    <submittedName>
        <fullName evidence="1">Spore coat associated protein CotJA</fullName>
    </submittedName>
</protein>
<dbReference type="Proteomes" id="UP000426246">
    <property type="component" value="Chromosome"/>
</dbReference>